<protein>
    <submittedName>
        <fullName evidence="1">Uncharacterized protein</fullName>
    </submittedName>
</protein>
<proteinExistence type="predicted"/>
<sequence length="108" mass="12798">MASQIIEKIGVYFCRKMWIIPNLRDKEWRFVAESEIHLDHPEQIRDLDSLIESSFFHAKQDVGCMHFCEHKIKSSAEPIRQMYYPVSPVVQKQIDEEHITVGYTNRFG</sequence>
<dbReference type="EMBL" id="GEZM01101250">
    <property type="protein sequence ID" value="JAV52715.1"/>
    <property type="molecule type" value="Transcribed_RNA"/>
</dbReference>
<evidence type="ECO:0000313" key="1">
    <source>
        <dbReference type="EMBL" id="JAV52715.1"/>
    </source>
</evidence>
<name>A0A1Y1JZ82_PHOPY</name>
<dbReference type="AlphaFoldDB" id="A0A1Y1JZ82"/>
<organism evidence="1">
    <name type="scientific">Photinus pyralis</name>
    <name type="common">Common eastern firefly</name>
    <name type="synonym">Lampyris pyralis</name>
    <dbReference type="NCBI Taxonomy" id="7054"/>
    <lineage>
        <taxon>Eukaryota</taxon>
        <taxon>Metazoa</taxon>
        <taxon>Ecdysozoa</taxon>
        <taxon>Arthropoda</taxon>
        <taxon>Hexapoda</taxon>
        <taxon>Insecta</taxon>
        <taxon>Pterygota</taxon>
        <taxon>Neoptera</taxon>
        <taxon>Endopterygota</taxon>
        <taxon>Coleoptera</taxon>
        <taxon>Polyphaga</taxon>
        <taxon>Elateriformia</taxon>
        <taxon>Elateroidea</taxon>
        <taxon>Lampyridae</taxon>
        <taxon>Lampyrinae</taxon>
        <taxon>Photinus</taxon>
    </lineage>
</organism>
<accession>A0A1Y1JZ82</accession>
<reference evidence="1" key="1">
    <citation type="journal article" date="2016" name="Sci. Rep.">
        <title>Molecular characterization of firefly nuptial gifts: a multi-omics approach sheds light on postcopulatory sexual selection.</title>
        <authorList>
            <person name="Al-Wathiqui N."/>
            <person name="Fallon T.R."/>
            <person name="South A."/>
            <person name="Weng J.K."/>
            <person name="Lewis S.M."/>
        </authorList>
    </citation>
    <scope>NUCLEOTIDE SEQUENCE</scope>
</reference>